<evidence type="ECO:0000256" key="1">
    <source>
        <dbReference type="ARBA" id="ARBA00000707"/>
    </source>
</evidence>
<evidence type="ECO:0000256" key="3">
    <source>
        <dbReference type="ARBA" id="ARBA00022670"/>
    </source>
</evidence>
<evidence type="ECO:0000256" key="4">
    <source>
        <dbReference type="ARBA" id="ARBA00022786"/>
    </source>
</evidence>
<evidence type="ECO:0000256" key="2">
    <source>
        <dbReference type="ARBA" id="ARBA00009085"/>
    </source>
</evidence>
<dbReference type="EMBL" id="BRXZ01002739">
    <property type="protein sequence ID" value="GMH69214.1"/>
    <property type="molecule type" value="Genomic_DNA"/>
</dbReference>
<evidence type="ECO:0000313" key="10">
    <source>
        <dbReference type="EMBL" id="GMH69214.1"/>
    </source>
</evidence>
<evidence type="ECO:0000256" key="7">
    <source>
        <dbReference type="RuleBase" id="RU366025"/>
    </source>
</evidence>
<dbReference type="InterPro" id="IPR018200">
    <property type="entry name" value="USP_CS"/>
</dbReference>
<keyword evidence="6 7" id="KW-0788">Thiol protease</keyword>
<dbReference type="OrthoDB" id="27652at2759"/>
<dbReference type="PANTHER" id="PTHR24006">
    <property type="entry name" value="UBIQUITIN CARBOXYL-TERMINAL HYDROLASE"/>
    <property type="match status" value="1"/>
</dbReference>
<feature type="compositionally biased region" description="Basic and acidic residues" evidence="8">
    <location>
        <begin position="102"/>
        <end position="111"/>
    </location>
</feature>
<dbReference type="GO" id="GO:0005829">
    <property type="term" value="C:cytosol"/>
    <property type="evidence" value="ECO:0007669"/>
    <property type="project" value="TreeGrafter"/>
</dbReference>
<evidence type="ECO:0000256" key="8">
    <source>
        <dbReference type="SAM" id="MobiDB-lite"/>
    </source>
</evidence>
<comment type="similarity">
    <text evidence="2 7">Belongs to the peptidase C19 family.</text>
</comment>
<dbReference type="EC" id="3.4.19.12" evidence="7"/>
<dbReference type="InterPro" id="IPR050164">
    <property type="entry name" value="Peptidase_C19"/>
</dbReference>
<gene>
    <name evidence="10" type="ORF">TrRE_jg11466</name>
</gene>
<organism evidence="10 11">
    <name type="scientific">Triparma retinervis</name>
    <dbReference type="NCBI Taxonomy" id="2557542"/>
    <lineage>
        <taxon>Eukaryota</taxon>
        <taxon>Sar</taxon>
        <taxon>Stramenopiles</taxon>
        <taxon>Ochrophyta</taxon>
        <taxon>Bolidophyceae</taxon>
        <taxon>Parmales</taxon>
        <taxon>Triparmaceae</taxon>
        <taxon>Triparma</taxon>
    </lineage>
</organism>
<keyword evidence="11" id="KW-1185">Reference proteome</keyword>
<feature type="region of interest" description="Disordered" evidence="8">
    <location>
        <begin position="102"/>
        <end position="135"/>
    </location>
</feature>
<comment type="caution">
    <text evidence="10">The sequence shown here is derived from an EMBL/GenBank/DDBJ whole genome shotgun (WGS) entry which is preliminary data.</text>
</comment>
<feature type="compositionally biased region" description="Basic and acidic residues" evidence="8">
    <location>
        <begin position="187"/>
        <end position="209"/>
    </location>
</feature>
<dbReference type="AlphaFoldDB" id="A0A9W7E5Q2"/>
<feature type="region of interest" description="Disordered" evidence="8">
    <location>
        <begin position="526"/>
        <end position="548"/>
    </location>
</feature>
<dbReference type="Gene3D" id="3.90.70.10">
    <property type="entry name" value="Cysteine proteinases"/>
    <property type="match status" value="2"/>
</dbReference>
<keyword evidence="3 7" id="KW-0645">Protease</keyword>
<dbReference type="PANTHER" id="PTHR24006:SF758">
    <property type="entry name" value="UBIQUITIN CARBOXYL-TERMINAL HYDROLASE 36"/>
    <property type="match status" value="1"/>
</dbReference>
<dbReference type="InterPro" id="IPR028889">
    <property type="entry name" value="USP"/>
</dbReference>
<feature type="compositionally biased region" description="Low complexity" evidence="8">
    <location>
        <begin position="154"/>
        <end position="175"/>
    </location>
</feature>
<feature type="compositionally biased region" description="Acidic residues" evidence="8">
    <location>
        <begin position="267"/>
        <end position="276"/>
    </location>
</feature>
<feature type="compositionally biased region" description="Low complexity" evidence="8">
    <location>
        <begin position="539"/>
        <end position="548"/>
    </location>
</feature>
<feature type="compositionally biased region" description="Polar residues" evidence="8">
    <location>
        <begin position="380"/>
        <end position="400"/>
    </location>
</feature>
<dbReference type="SUPFAM" id="SSF54001">
    <property type="entry name" value="Cysteine proteinases"/>
    <property type="match status" value="1"/>
</dbReference>
<dbReference type="InterPro" id="IPR038765">
    <property type="entry name" value="Papain-like_cys_pep_sf"/>
</dbReference>
<feature type="compositionally biased region" description="Polar residues" evidence="8">
    <location>
        <begin position="253"/>
        <end position="262"/>
    </location>
</feature>
<dbReference type="GO" id="GO:0006508">
    <property type="term" value="P:proteolysis"/>
    <property type="evidence" value="ECO:0007669"/>
    <property type="project" value="UniProtKB-KW"/>
</dbReference>
<keyword evidence="4 7" id="KW-0833">Ubl conjugation pathway</keyword>
<dbReference type="GO" id="GO:0016579">
    <property type="term" value="P:protein deubiquitination"/>
    <property type="evidence" value="ECO:0007669"/>
    <property type="project" value="InterPro"/>
</dbReference>
<name>A0A9W7E5Q2_9STRA</name>
<sequence length="751" mass="81752">MKRYLQTLPCETITLKVKKVKKPVAKLDLILDMKHHSFLVDNWKLKIKDIKEGGLEWHHNKLVLKVKDKVLTCTVSEEDEDELEMIDDFVNNKLIPTVQDYRERQSAKEEDYNGDYSPPPASRFGRQKVTKGYGQKTKAFRTLANVERDSSEAFEAASSSNKHANASPSSTSSSSIDDPALFSPNDKSLKAIQHREKIRAKFREREQRLSKNKRKETASVAEPPPSPSQSPSSPAPATKKKLKLSSPDAPTPLNANLSNSVLNDPIQDSDEEDEEGSVSSGSSGPRRLNFGSSSKKQVASKSSKKKNVRFVDSDDEAVPEKAKEAELSAKSQAALRAMLGPAAAPSSGVASTKSKLFERRRMMQRKDRLQQPSPSPSPSASTKMPLNPYAKSSSSSAGKNFVRSTGSSLFKTTTVRTGGLTNIGNSCYMNAIIQCLLSIPSFVKEMKGEELKKLLADKASKGGAEFPLHEAFLQLAETRDGHQGDAKALKTTMDKLGKRFLGNSQQDAHEFLSDFIDFLADEYEQKQQHTKENVEDSSNDPAPAASATPLPAEALASPAIDVATPAIDIATPAITAATPAEPPASTSTAASSSSGATSSSSTPSITPSNPTKLNSAKPQPFLFPTDKCFEASVDVKLCCNQCGWARSQVEYYRHFSIDWKYRKVLNEVAFNETASLTKYVVDKGKKAEFKLKSVVHHIGKDAGSGHYVTDALNSSGTWTNYNDSVAKPTSAADVMGDEGQKSAYILCYECA</sequence>
<evidence type="ECO:0000259" key="9">
    <source>
        <dbReference type="PROSITE" id="PS50235"/>
    </source>
</evidence>
<comment type="catalytic activity">
    <reaction evidence="1 7">
        <text>Thiol-dependent hydrolysis of ester, thioester, amide, peptide and isopeptide bonds formed by the C-terminal Gly of ubiquitin (a 76-residue protein attached to proteins as an intracellular targeting signal).</text>
        <dbReference type="EC" id="3.4.19.12"/>
    </reaction>
</comment>
<dbReference type="GO" id="GO:0005634">
    <property type="term" value="C:nucleus"/>
    <property type="evidence" value="ECO:0007669"/>
    <property type="project" value="TreeGrafter"/>
</dbReference>
<feature type="domain" description="USP" evidence="9">
    <location>
        <begin position="418"/>
        <end position="751"/>
    </location>
</feature>
<dbReference type="PROSITE" id="PS50235">
    <property type="entry name" value="USP_3"/>
    <property type="match status" value="1"/>
</dbReference>
<feature type="region of interest" description="Disordered" evidence="8">
    <location>
        <begin position="363"/>
        <end position="400"/>
    </location>
</feature>
<evidence type="ECO:0000313" key="11">
    <source>
        <dbReference type="Proteomes" id="UP001165082"/>
    </source>
</evidence>
<dbReference type="Proteomes" id="UP001165082">
    <property type="component" value="Unassembled WGS sequence"/>
</dbReference>
<feature type="compositionally biased region" description="Low complexity" evidence="8">
    <location>
        <begin position="292"/>
        <end position="301"/>
    </location>
</feature>
<dbReference type="CDD" id="cd02257">
    <property type="entry name" value="Peptidase_C19"/>
    <property type="match status" value="1"/>
</dbReference>
<protein>
    <recommendedName>
        <fullName evidence="7">Ubiquitin carboxyl-terminal hydrolase</fullName>
        <ecNumber evidence="7">3.4.19.12</ecNumber>
    </recommendedName>
</protein>
<feature type="compositionally biased region" description="Basic and acidic residues" evidence="8">
    <location>
        <begin position="318"/>
        <end position="327"/>
    </location>
</feature>
<feature type="region of interest" description="Disordered" evidence="8">
    <location>
        <begin position="578"/>
        <end position="617"/>
    </location>
</feature>
<evidence type="ECO:0000256" key="5">
    <source>
        <dbReference type="ARBA" id="ARBA00022801"/>
    </source>
</evidence>
<reference evidence="10" key="1">
    <citation type="submission" date="2022-07" db="EMBL/GenBank/DDBJ databases">
        <title>Genome analysis of Parmales, a sister group of diatoms, reveals the evolutionary specialization of diatoms from phago-mixotrophs to photoautotrophs.</title>
        <authorList>
            <person name="Ban H."/>
            <person name="Sato S."/>
            <person name="Yoshikawa S."/>
            <person name="Kazumasa Y."/>
            <person name="Nakamura Y."/>
            <person name="Ichinomiya M."/>
            <person name="Saitoh K."/>
            <person name="Sato N."/>
            <person name="Blanc-Mathieu R."/>
            <person name="Endo H."/>
            <person name="Kuwata A."/>
            <person name="Ogata H."/>
        </authorList>
    </citation>
    <scope>NUCLEOTIDE SEQUENCE</scope>
</reference>
<accession>A0A9W7E5Q2</accession>
<feature type="region of interest" description="Disordered" evidence="8">
    <location>
        <begin position="154"/>
        <end position="329"/>
    </location>
</feature>
<evidence type="ECO:0000256" key="6">
    <source>
        <dbReference type="ARBA" id="ARBA00022807"/>
    </source>
</evidence>
<dbReference type="PROSITE" id="PS00973">
    <property type="entry name" value="USP_2"/>
    <property type="match status" value="1"/>
</dbReference>
<dbReference type="InterPro" id="IPR001394">
    <property type="entry name" value="Peptidase_C19_UCH"/>
</dbReference>
<keyword evidence="5 7" id="KW-0378">Hydrolase</keyword>
<proteinExistence type="inferred from homology"/>
<dbReference type="PROSITE" id="PS00972">
    <property type="entry name" value="USP_1"/>
    <property type="match status" value="1"/>
</dbReference>
<dbReference type="GO" id="GO:0004843">
    <property type="term" value="F:cysteine-type deubiquitinase activity"/>
    <property type="evidence" value="ECO:0007669"/>
    <property type="project" value="UniProtKB-UniRule"/>
</dbReference>
<feature type="compositionally biased region" description="Low complexity" evidence="8">
    <location>
        <begin position="578"/>
        <end position="611"/>
    </location>
</feature>
<dbReference type="Pfam" id="PF00443">
    <property type="entry name" value="UCH"/>
    <property type="match status" value="2"/>
</dbReference>